<proteinExistence type="predicted"/>
<organism evidence="2">
    <name type="scientific">Rhizophora mucronata</name>
    <name type="common">Asiatic mangrove</name>
    <dbReference type="NCBI Taxonomy" id="61149"/>
    <lineage>
        <taxon>Eukaryota</taxon>
        <taxon>Viridiplantae</taxon>
        <taxon>Streptophyta</taxon>
        <taxon>Embryophyta</taxon>
        <taxon>Tracheophyta</taxon>
        <taxon>Spermatophyta</taxon>
        <taxon>Magnoliopsida</taxon>
        <taxon>eudicotyledons</taxon>
        <taxon>Gunneridae</taxon>
        <taxon>Pentapetalae</taxon>
        <taxon>rosids</taxon>
        <taxon>fabids</taxon>
        <taxon>Malpighiales</taxon>
        <taxon>Rhizophoraceae</taxon>
        <taxon>Rhizophora</taxon>
    </lineage>
</organism>
<evidence type="ECO:0000256" key="1">
    <source>
        <dbReference type="SAM" id="MobiDB-lite"/>
    </source>
</evidence>
<protein>
    <submittedName>
        <fullName evidence="2">Uncharacterized protein</fullName>
    </submittedName>
</protein>
<evidence type="ECO:0000313" key="2">
    <source>
        <dbReference type="EMBL" id="MBX60039.1"/>
    </source>
</evidence>
<name>A0A2P2PZE5_RHIMU</name>
<reference evidence="2" key="1">
    <citation type="submission" date="2018-02" db="EMBL/GenBank/DDBJ databases">
        <title>Rhizophora mucronata_Transcriptome.</title>
        <authorList>
            <person name="Meera S.P."/>
            <person name="Sreeshan A."/>
            <person name="Augustine A."/>
        </authorList>
    </citation>
    <scope>NUCLEOTIDE SEQUENCE</scope>
    <source>
        <tissue evidence="2">Leaf</tissue>
    </source>
</reference>
<feature type="region of interest" description="Disordered" evidence="1">
    <location>
        <begin position="1"/>
        <end position="21"/>
    </location>
</feature>
<dbReference type="EMBL" id="GGEC01079555">
    <property type="protein sequence ID" value="MBX60039.1"/>
    <property type="molecule type" value="Transcribed_RNA"/>
</dbReference>
<dbReference type="AlphaFoldDB" id="A0A2P2PZE5"/>
<accession>A0A2P2PZE5</accession>
<sequence>MYAPPRHATPIKKRQENGKKVGVVRHLPKKLKQE</sequence>